<dbReference type="Pfam" id="PF02673">
    <property type="entry name" value="BacA"/>
    <property type="match status" value="1"/>
</dbReference>
<evidence type="ECO:0000256" key="8">
    <source>
        <dbReference type="ARBA" id="ARBA00022989"/>
    </source>
</evidence>
<keyword evidence="6 12" id="KW-0812">Transmembrane</keyword>
<feature type="transmembrane region" description="Helical" evidence="12">
    <location>
        <begin position="111"/>
        <end position="135"/>
    </location>
</feature>
<keyword evidence="7 12" id="KW-0378">Hydrolase</keyword>
<dbReference type="HAMAP" id="MF_01006">
    <property type="entry name" value="Undec_diphosphatase"/>
    <property type="match status" value="1"/>
</dbReference>
<dbReference type="OrthoDB" id="65864at2157"/>
<feature type="transmembrane region" description="Helical" evidence="12">
    <location>
        <begin position="84"/>
        <end position="105"/>
    </location>
</feature>
<evidence type="ECO:0000313" key="15">
    <source>
        <dbReference type="Proteomes" id="UP000326302"/>
    </source>
</evidence>
<keyword evidence="9 12" id="KW-0472">Membrane</keyword>
<evidence type="ECO:0000256" key="10">
    <source>
        <dbReference type="ARBA" id="ARBA00032707"/>
    </source>
</evidence>
<keyword evidence="16" id="KW-1185">Reference proteome</keyword>
<dbReference type="EMBL" id="QJOW01000001">
    <property type="protein sequence ID" value="KAB7517933.1"/>
    <property type="molecule type" value="Genomic_DNA"/>
</dbReference>
<evidence type="ECO:0000313" key="14">
    <source>
        <dbReference type="EMBL" id="KAB7517933.1"/>
    </source>
</evidence>
<feature type="transmembrane region" description="Helical" evidence="12">
    <location>
        <begin position="212"/>
        <end position="230"/>
    </location>
</feature>
<evidence type="ECO:0000256" key="1">
    <source>
        <dbReference type="ARBA" id="ARBA00004651"/>
    </source>
</evidence>
<accession>A0A5N5UKN3</accession>
<dbReference type="Proteomes" id="UP000326865">
    <property type="component" value="Unassembled WGS sequence"/>
</dbReference>
<evidence type="ECO:0000256" key="3">
    <source>
        <dbReference type="ARBA" id="ARBA00012374"/>
    </source>
</evidence>
<keyword evidence="8 12" id="KW-1133">Transmembrane helix</keyword>
<dbReference type="Proteomes" id="UP000326302">
    <property type="component" value="Unassembled WGS sequence"/>
</dbReference>
<protein>
    <recommendedName>
        <fullName evidence="4 12">Undecaprenyl-diphosphatase</fullName>
        <ecNumber evidence="3 12">3.6.1.27</ecNumber>
    </recommendedName>
    <alternativeName>
        <fullName evidence="10 12">Undecaprenyl pyrophosphate phosphatase</fullName>
    </alternativeName>
</protein>
<comment type="function">
    <text evidence="12">Catalyzes the dephosphorylation of undecaprenyl diphosphate (UPP).</text>
</comment>
<dbReference type="InterPro" id="IPR003824">
    <property type="entry name" value="UppP"/>
</dbReference>
<evidence type="ECO:0000256" key="4">
    <source>
        <dbReference type="ARBA" id="ARBA00021581"/>
    </source>
</evidence>
<dbReference type="GO" id="GO:0005886">
    <property type="term" value="C:plasma membrane"/>
    <property type="evidence" value="ECO:0007669"/>
    <property type="project" value="UniProtKB-SubCell"/>
</dbReference>
<dbReference type="AlphaFoldDB" id="A0A5N5UKN3"/>
<name>A0A5N5UKN3_9EURY</name>
<gene>
    <name evidence="12" type="primary">uppP</name>
    <name evidence="13" type="ORF">DM867_05820</name>
    <name evidence="14" type="ORF">DMP03_00785</name>
</gene>
<comment type="subcellular location">
    <subcellularLocation>
        <location evidence="1 12">Cell membrane</location>
        <topology evidence="1 12">Multi-pass membrane protein</topology>
    </subcellularLocation>
</comment>
<feature type="transmembrane region" description="Helical" evidence="12">
    <location>
        <begin position="46"/>
        <end position="64"/>
    </location>
</feature>
<accession>A0A5N5U7S5</accession>
<comment type="catalytic activity">
    <reaction evidence="11 12">
        <text>di-trans,octa-cis-undecaprenyl diphosphate + H2O = di-trans,octa-cis-undecaprenyl phosphate + phosphate + H(+)</text>
        <dbReference type="Rhea" id="RHEA:28094"/>
        <dbReference type="ChEBI" id="CHEBI:15377"/>
        <dbReference type="ChEBI" id="CHEBI:15378"/>
        <dbReference type="ChEBI" id="CHEBI:43474"/>
        <dbReference type="ChEBI" id="CHEBI:58405"/>
        <dbReference type="ChEBI" id="CHEBI:60392"/>
        <dbReference type="EC" id="3.6.1.27"/>
    </reaction>
</comment>
<reference evidence="15 16" key="1">
    <citation type="submission" date="2019-10" db="EMBL/GenBank/DDBJ databases">
        <title>Unraveling microbial dark matter from salterns through culturing: the case of the genus Halosegnis.</title>
        <authorList>
            <person name="Duran-Viseras A."/>
            <person name="Andrei A.-S."/>
            <person name="Vera-Gargallo B."/>
            <person name="Ghai R."/>
            <person name="Sanchez-Porro C."/>
            <person name="Ventosa A."/>
        </authorList>
    </citation>
    <scope>NUCLEOTIDE SEQUENCE [LARGE SCALE GENOMIC DNA]</scope>
    <source>
        <strain evidence="14 15">F17-44</strain>
        <strain evidence="13 16">F18-79</strain>
    </source>
</reference>
<comment type="similarity">
    <text evidence="2 12">Belongs to the UppP family.</text>
</comment>
<dbReference type="EC" id="3.6.1.27" evidence="3 12"/>
<comment type="caution">
    <text evidence="14">The sequence shown here is derived from an EMBL/GenBank/DDBJ whole genome shotgun (WGS) entry which is preliminary data.</text>
</comment>
<evidence type="ECO:0000256" key="11">
    <source>
        <dbReference type="ARBA" id="ARBA00047594"/>
    </source>
</evidence>
<dbReference type="RefSeq" id="WP_152118836.1">
    <property type="nucleotide sequence ID" value="NZ_QJOW01000001.1"/>
</dbReference>
<evidence type="ECO:0000256" key="9">
    <source>
        <dbReference type="ARBA" id="ARBA00023136"/>
    </source>
</evidence>
<feature type="transmembrane region" description="Helical" evidence="12">
    <location>
        <begin position="186"/>
        <end position="205"/>
    </location>
</feature>
<dbReference type="PANTHER" id="PTHR30622">
    <property type="entry name" value="UNDECAPRENYL-DIPHOSPHATASE"/>
    <property type="match status" value="1"/>
</dbReference>
<evidence type="ECO:0000256" key="2">
    <source>
        <dbReference type="ARBA" id="ARBA00010621"/>
    </source>
</evidence>
<proteinExistence type="inferred from homology"/>
<evidence type="ECO:0000256" key="5">
    <source>
        <dbReference type="ARBA" id="ARBA00022475"/>
    </source>
</evidence>
<organism evidence="14 15">
    <name type="scientific">Halosegnis rubeus</name>
    <dbReference type="NCBI Taxonomy" id="2212850"/>
    <lineage>
        <taxon>Archaea</taxon>
        <taxon>Methanobacteriati</taxon>
        <taxon>Methanobacteriota</taxon>
        <taxon>Stenosarchaea group</taxon>
        <taxon>Halobacteria</taxon>
        <taxon>Halobacteriales</taxon>
        <taxon>Natronomonadaceae</taxon>
        <taxon>Halosegnis</taxon>
    </lineage>
</organism>
<dbReference type="PANTHER" id="PTHR30622:SF2">
    <property type="entry name" value="UNDECAPRENYL-DIPHOSPHATASE"/>
    <property type="match status" value="1"/>
</dbReference>
<sequence>MSEFRIAVIVGILQGIFEWLPISSEGNIALYLTAVEGLTPAAATDFALFLHAGTAVSAAVYYRGELATLARRLPEWRATRDRELSFLAVATVASAVVGLAAYATIEELFSALTGGAFIVLVGLLLVATGLFQRVANARLGSRTEPTLFDGLLVGVLQGLAILPGVSRSGSTVSALLFRGYDPEASFRLSFLLSIPAALGAGVLTLADGVPELSLVAGVVATAVAAVVGYLTIDALLRVVSRVAFWAVCLGLGGLAIVGGVATVL</sequence>
<evidence type="ECO:0000313" key="13">
    <source>
        <dbReference type="EMBL" id="KAB7514634.1"/>
    </source>
</evidence>
<evidence type="ECO:0000256" key="12">
    <source>
        <dbReference type="HAMAP-Rule" id="MF_01006"/>
    </source>
</evidence>
<dbReference type="GO" id="GO:0050380">
    <property type="term" value="F:undecaprenyl-diphosphatase activity"/>
    <property type="evidence" value="ECO:0007669"/>
    <property type="project" value="UniProtKB-UniRule"/>
</dbReference>
<evidence type="ECO:0000313" key="16">
    <source>
        <dbReference type="Proteomes" id="UP000326865"/>
    </source>
</evidence>
<keyword evidence="5 12" id="KW-1003">Cell membrane</keyword>
<feature type="transmembrane region" description="Helical" evidence="12">
    <location>
        <begin position="242"/>
        <end position="263"/>
    </location>
</feature>
<dbReference type="EMBL" id="QKKZ01000002">
    <property type="protein sequence ID" value="KAB7514634.1"/>
    <property type="molecule type" value="Genomic_DNA"/>
</dbReference>
<evidence type="ECO:0000256" key="6">
    <source>
        <dbReference type="ARBA" id="ARBA00022692"/>
    </source>
</evidence>
<evidence type="ECO:0000256" key="7">
    <source>
        <dbReference type="ARBA" id="ARBA00022801"/>
    </source>
</evidence>